<keyword evidence="6" id="KW-0067">ATP-binding</keyword>
<organism evidence="8 9">
    <name type="scientific">Rhizobium rhizogenes</name>
    <name type="common">Agrobacterium rhizogenes</name>
    <dbReference type="NCBI Taxonomy" id="359"/>
    <lineage>
        <taxon>Bacteria</taxon>
        <taxon>Pseudomonadati</taxon>
        <taxon>Pseudomonadota</taxon>
        <taxon>Alphaproteobacteria</taxon>
        <taxon>Hyphomicrobiales</taxon>
        <taxon>Rhizobiaceae</taxon>
        <taxon>Rhizobium/Agrobacterium group</taxon>
        <taxon>Rhizobium</taxon>
    </lineage>
</organism>
<comment type="catalytic activity">
    <reaction evidence="1">
        <text>ATP + protein L-histidine = ADP + protein N-phospho-L-histidine.</text>
        <dbReference type="EC" id="2.7.13.3"/>
    </reaction>
</comment>
<dbReference type="InterPro" id="IPR003594">
    <property type="entry name" value="HATPase_dom"/>
</dbReference>
<keyword evidence="4" id="KW-0547">Nucleotide-binding</keyword>
<dbReference type="GO" id="GO:0005524">
    <property type="term" value="F:ATP binding"/>
    <property type="evidence" value="ECO:0007669"/>
    <property type="project" value="UniProtKB-KW"/>
</dbReference>
<dbReference type="InterPro" id="IPR050980">
    <property type="entry name" value="2C_sensor_his_kinase"/>
</dbReference>
<dbReference type="EMBL" id="QDFR01000011">
    <property type="protein sequence ID" value="PVE50487.1"/>
    <property type="molecule type" value="Genomic_DNA"/>
</dbReference>
<dbReference type="PANTHER" id="PTHR44936:SF10">
    <property type="entry name" value="SENSOR PROTEIN RSTB"/>
    <property type="match status" value="1"/>
</dbReference>
<dbReference type="InterPro" id="IPR005467">
    <property type="entry name" value="His_kinase_dom"/>
</dbReference>
<dbReference type="InterPro" id="IPR004358">
    <property type="entry name" value="Sig_transdc_His_kin-like_C"/>
</dbReference>
<sequence>MASQEIIGTAVYSGGRWYIRLLDGGGTLVPLEAIDSLLADLENDQLYQVAGTLVRRSDNQIISCHADSVRALGEASPSTNAPDQHAALRKLIADELKKPEPDWRIIEAAGRGMVDQDPDSVRFSVDAAHIQRLGEQLVGKQETALSELIKNAYDADATSVTLTFTDHARKGGNLTLTDDGTGMTEETIRSSWMRISTNAKEAEPTSPVFGRVRAGRKGIGRFSVQRLGKQLTFVTKPAGSTIGYRVVFDWDTKFTSGRALHDVFNSIERFEKQPQEQGTELHISELRDAWTLADIERVWRAVVLLQPPFPVSHKQLSTLHKEADVSGDPGFKVTINGVSQARQTELFSIEKSFLSQSLATVTASVDENGHALVKLKSVKLELDETITSDRVYLLTGPVELEARYFIYDNQNLSGMSAGTAAKMGREFGGVRIYRNGFRVQPYGEPTDDWLGLAADTARRALLVPGSNINFFGQVTIPPSEETLFEETSSREGLLENEAFIELRTFARWALEAAALRIASTRKRKTRAGEKNFTSLVRKPSELLKEYFDRHGAGEATPPQEEPDDGLSSLQQAVIDFEKMVEDERAASIEYNEMLRILASLGLSISVFGHEVKGSQGAMLANIMMLGELLSEVEDPSLKEALQDQHGELEKAASRVFDIGGYIAGLMSKTESRELQELSVKGIVDRFVDQFSDYMKKQGVDFQIDVHPTSLRTGPMHATEFESVLLNFLTNSIKSMKAANVHPRKVRISGRLIEKHAVIAFEDNGGGIPDDVRDRVFDPFFTTTVGAEDDGVAGPGTGLGLKIVSDIAESYGGDAVVSNPTNGYNCRIEFSVRAAK</sequence>
<dbReference type="EC" id="2.7.13.3" evidence="2"/>
<keyword evidence="3" id="KW-0808">Transferase</keyword>
<evidence type="ECO:0000259" key="7">
    <source>
        <dbReference type="PROSITE" id="PS50109"/>
    </source>
</evidence>
<evidence type="ECO:0000313" key="9">
    <source>
        <dbReference type="Proteomes" id="UP000244335"/>
    </source>
</evidence>
<dbReference type="Pfam" id="PF02518">
    <property type="entry name" value="HATPase_c"/>
    <property type="match status" value="1"/>
</dbReference>
<gene>
    <name evidence="8" type="ORF">DC430_21705</name>
</gene>
<feature type="domain" description="Histidine kinase" evidence="7">
    <location>
        <begin position="606"/>
        <end position="833"/>
    </location>
</feature>
<evidence type="ECO:0000256" key="3">
    <source>
        <dbReference type="ARBA" id="ARBA00022679"/>
    </source>
</evidence>
<dbReference type="SUPFAM" id="SSF55874">
    <property type="entry name" value="ATPase domain of HSP90 chaperone/DNA topoisomerase II/histidine kinase"/>
    <property type="match status" value="2"/>
</dbReference>
<evidence type="ECO:0000313" key="8">
    <source>
        <dbReference type="EMBL" id="PVE50487.1"/>
    </source>
</evidence>
<evidence type="ECO:0000256" key="4">
    <source>
        <dbReference type="ARBA" id="ARBA00022741"/>
    </source>
</evidence>
<dbReference type="PANTHER" id="PTHR44936">
    <property type="entry name" value="SENSOR PROTEIN CREC"/>
    <property type="match status" value="1"/>
</dbReference>
<proteinExistence type="predicted"/>
<keyword evidence="5" id="KW-0418">Kinase</keyword>
<dbReference type="Pfam" id="PF13589">
    <property type="entry name" value="HATPase_c_3"/>
    <property type="match status" value="1"/>
</dbReference>
<dbReference type="PROSITE" id="PS50109">
    <property type="entry name" value="HIS_KIN"/>
    <property type="match status" value="1"/>
</dbReference>
<comment type="caution">
    <text evidence="8">The sequence shown here is derived from an EMBL/GenBank/DDBJ whole genome shotgun (WGS) entry which is preliminary data.</text>
</comment>
<protein>
    <recommendedName>
        <fullName evidence="2">histidine kinase</fullName>
        <ecNumber evidence="2">2.7.13.3</ecNumber>
    </recommendedName>
</protein>
<evidence type="ECO:0000256" key="6">
    <source>
        <dbReference type="ARBA" id="ARBA00022840"/>
    </source>
</evidence>
<dbReference type="Proteomes" id="UP000244335">
    <property type="component" value="Unassembled WGS sequence"/>
</dbReference>
<name>A0AA92H7E5_RHIRH</name>
<dbReference type="GO" id="GO:0004673">
    <property type="term" value="F:protein histidine kinase activity"/>
    <property type="evidence" value="ECO:0007669"/>
    <property type="project" value="UniProtKB-EC"/>
</dbReference>
<dbReference type="Gene3D" id="3.30.565.10">
    <property type="entry name" value="Histidine kinase-like ATPase, C-terminal domain"/>
    <property type="match status" value="2"/>
</dbReference>
<evidence type="ECO:0000256" key="1">
    <source>
        <dbReference type="ARBA" id="ARBA00000085"/>
    </source>
</evidence>
<evidence type="ECO:0000256" key="2">
    <source>
        <dbReference type="ARBA" id="ARBA00012438"/>
    </source>
</evidence>
<dbReference type="CDD" id="cd00075">
    <property type="entry name" value="HATPase"/>
    <property type="match status" value="1"/>
</dbReference>
<evidence type="ECO:0000256" key="5">
    <source>
        <dbReference type="ARBA" id="ARBA00022777"/>
    </source>
</evidence>
<dbReference type="PRINTS" id="PR00344">
    <property type="entry name" value="BCTRLSENSOR"/>
</dbReference>
<dbReference type="InterPro" id="IPR036890">
    <property type="entry name" value="HATPase_C_sf"/>
</dbReference>
<accession>A0AA92H7E5</accession>
<dbReference type="AlphaFoldDB" id="A0AA92H7E5"/>
<dbReference type="SMART" id="SM00387">
    <property type="entry name" value="HATPase_c"/>
    <property type="match status" value="1"/>
</dbReference>
<reference evidence="8 9" key="1">
    <citation type="submission" date="2018-04" db="EMBL/GenBank/DDBJ databases">
        <authorList>
            <person name="Hagen T."/>
        </authorList>
    </citation>
    <scope>NUCLEOTIDE SEQUENCE [LARGE SCALE GENOMIC DNA]</scope>
    <source>
        <strain evidence="8 9">TPD7009</strain>
    </source>
</reference>
<dbReference type="RefSeq" id="WP_116493312.1">
    <property type="nucleotide sequence ID" value="NZ_QDFR01000011.1"/>
</dbReference>